<feature type="domain" description="AB hydrolase-1" evidence="2">
    <location>
        <begin position="4"/>
        <end position="228"/>
    </location>
</feature>
<dbReference type="AlphaFoldDB" id="A0A6C1B3Q0"/>
<dbReference type="Pfam" id="PF00561">
    <property type="entry name" value="Abhydrolase_1"/>
    <property type="match status" value="1"/>
</dbReference>
<evidence type="ECO:0000259" key="2">
    <source>
        <dbReference type="Pfam" id="PF00561"/>
    </source>
</evidence>
<dbReference type="PANTHER" id="PTHR43798:SF31">
    <property type="entry name" value="AB HYDROLASE SUPERFAMILY PROTEIN YCLE"/>
    <property type="match status" value="1"/>
</dbReference>
<keyword evidence="1 3" id="KW-0378">Hydrolase</keyword>
<reference evidence="3 4" key="1">
    <citation type="submission" date="2020-02" db="EMBL/GenBank/DDBJ databases">
        <title>Nitrogenibacter mangrovi gen. nov., sp. nov. isolated from mangrove sediment, a denitrifying betaproteobacterium.</title>
        <authorList>
            <person name="Liao H."/>
            <person name="Tian Y."/>
        </authorList>
    </citation>
    <scope>NUCLEOTIDE SEQUENCE [LARGE SCALE GENOMIC DNA]</scope>
    <source>
        <strain evidence="3 4">M9-3-2</strain>
    </source>
</reference>
<evidence type="ECO:0000313" key="3">
    <source>
        <dbReference type="EMBL" id="QID18013.1"/>
    </source>
</evidence>
<dbReference type="InterPro" id="IPR050266">
    <property type="entry name" value="AB_hydrolase_sf"/>
</dbReference>
<dbReference type="InterPro" id="IPR000073">
    <property type="entry name" value="AB_hydrolase_1"/>
</dbReference>
<dbReference type="GO" id="GO:0016787">
    <property type="term" value="F:hydrolase activity"/>
    <property type="evidence" value="ECO:0007669"/>
    <property type="project" value="UniProtKB-KW"/>
</dbReference>
<dbReference type="KEGG" id="azq:G3580_10385"/>
<dbReference type="Proteomes" id="UP000501991">
    <property type="component" value="Chromosome"/>
</dbReference>
<dbReference type="RefSeq" id="WP_173765249.1">
    <property type="nucleotide sequence ID" value="NZ_CP048836.1"/>
</dbReference>
<name>A0A6C1B3Q0_9RHOO</name>
<dbReference type="SUPFAM" id="SSF53474">
    <property type="entry name" value="alpha/beta-Hydrolases"/>
    <property type="match status" value="1"/>
</dbReference>
<dbReference type="PANTHER" id="PTHR43798">
    <property type="entry name" value="MONOACYLGLYCEROL LIPASE"/>
    <property type="match status" value="1"/>
</dbReference>
<accession>A0A6C1B3Q0</accession>
<protein>
    <submittedName>
        <fullName evidence="3">Alpha/beta fold hydrolase</fullName>
    </submittedName>
</protein>
<keyword evidence="4" id="KW-1185">Reference proteome</keyword>
<dbReference type="PRINTS" id="PR00111">
    <property type="entry name" value="ABHYDROLASE"/>
</dbReference>
<dbReference type="InterPro" id="IPR029058">
    <property type="entry name" value="AB_hydrolase_fold"/>
</dbReference>
<proteinExistence type="predicted"/>
<dbReference type="Gene3D" id="3.40.50.1820">
    <property type="entry name" value="alpha/beta hydrolase"/>
    <property type="match status" value="1"/>
</dbReference>
<organism evidence="3 4">
    <name type="scientific">Nitrogeniibacter mangrovi</name>
    <dbReference type="NCBI Taxonomy" id="2016596"/>
    <lineage>
        <taxon>Bacteria</taxon>
        <taxon>Pseudomonadati</taxon>
        <taxon>Pseudomonadota</taxon>
        <taxon>Betaproteobacteria</taxon>
        <taxon>Rhodocyclales</taxon>
        <taxon>Zoogloeaceae</taxon>
        <taxon>Nitrogeniibacter</taxon>
    </lineage>
</organism>
<dbReference type="EMBL" id="CP048836">
    <property type="protein sequence ID" value="QID18013.1"/>
    <property type="molecule type" value="Genomic_DNA"/>
</dbReference>
<gene>
    <name evidence="3" type="ORF">G3580_10385</name>
</gene>
<evidence type="ECO:0000313" key="4">
    <source>
        <dbReference type="Proteomes" id="UP000501991"/>
    </source>
</evidence>
<dbReference type="GO" id="GO:0016020">
    <property type="term" value="C:membrane"/>
    <property type="evidence" value="ECO:0007669"/>
    <property type="project" value="TreeGrafter"/>
</dbReference>
<evidence type="ECO:0000256" key="1">
    <source>
        <dbReference type="ARBA" id="ARBA00022801"/>
    </source>
</evidence>
<sequence>MSAPITFIHGWGMTPAVWRPLLAHLDPDRPLRTLALPGHDDAAGEALDTWIDRLAPALPTDGVLCGWSLGGQLAMRLAQHAPDRCARLILIGTTPCFVQRPDWSCALDATTVAGFRHDFDAAPEATAKRFVALQAVGDRARREVTRTLGAALTPIQAHNQAALADALGVLCDTDLRDTLGRITCPVRILHGAGDALMPAAAAEAMAEALPEARLSIFDDCGHAPFIGRPRDCAVLIDSFCHD</sequence>